<evidence type="ECO:0000256" key="6">
    <source>
        <dbReference type="SAM" id="Phobius"/>
    </source>
</evidence>
<proteinExistence type="predicted"/>
<evidence type="ECO:0000313" key="8">
    <source>
        <dbReference type="Proteomes" id="UP000236736"/>
    </source>
</evidence>
<gene>
    <name evidence="7" type="ORF">SAMN03080598_01711</name>
</gene>
<dbReference type="RefSeq" id="WP_103924386.1">
    <property type="nucleotide sequence ID" value="NZ_FNVR01000007.1"/>
</dbReference>
<dbReference type="PANTHER" id="PTHR30250">
    <property type="entry name" value="PST FAMILY PREDICTED COLANIC ACID TRANSPORTER"/>
    <property type="match status" value="1"/>
</dbReference>
<feature type="transmembrane region" description="Helical" evidence="6">
    <location>
        <begin position="219"/>
        <end position="236"/>
    </location>
</feature>
<feature type="transmembrane region" description="Helical" evidence="6">
    <location>
        <begin position="338"/>
        <end position="360"/>
    </location>
</feature>
<feature type="transmembrane region" description="Helical" evidence="6">
    <location>
        <begin position="80"/>
        <end position="100"/>
    </location>
</feature>
<keyword evidence="3 6" id="KW-0812">Transmembrane</keyword>
<dbReference type="STRING" id="1120964.GCA_001313265_01269"/>
<feature type="transmembrane region" description="Helical" evidence="6">
    <location>
        <begin position="451"/>
        <end position="468"/>
    </location>
</feature>
<feature type="transmembrane region" description="Helical" evidence="6">
    <location>
        <begin position="50"/>
        <end position="68"/>
    </location>
</feature>
<comment type="subcellular location">
    <subcellularLocation>
        <location evidence="1">Cell membrane</location>
        <topology evidence="1">Multi-pass membrane protein</topology>
    </subcellularLocation>
</comment>
<feature type="transmembrane region" description="Helical" evidence="6">
    <location>
        <begin position="115"/>
        <end position="134"/>
    </location>
</feature>
<accession>A0A1H5VLC0</accession>
<keyword evidence="5 6" id="KW-0472">Membrane</keyword>
<dbReference type="InterPro" id="IPR050833">
    <property type="entry name" value="Poly_Biosynth_Transport"/>
</dbReference>
<evidence type="ECO:0000256" key="3">
    <source>
        <dbReference type="ARBA" id="ARBA00022692"/>
    </source>
</evidence>
<evidence type="ECO:0000313" key="7">
    <source>
        <dbReference type="EMBL" id="SEF87631.1"/>
    </source>
</evidence>
<evidence type="ECO:0000256" key="1">
    <source>
        <dbReference type="ARBA" id="ARBA00004651"/>
    </source>
</evidence>
<evidence type="ECO:0000256" key="2">
    <source>
        <dbReference type="ARBA" id="ARBA00022475"/>
    </source>
</evidence>
<feature type="transmembrane region" description="Helical" evidence="6">
    <location>
        <begin position="178"/>
        <end position="198"/>
    </location>
</feature>
<feature type="transmembrane region" description="Helical" evidence="6">
    <location>
        <begin position="12"/>
        <end position="30"/>
    </location>
</feature>
<evidence type="ECO:0000256" key="4">
    <source>
        <dbReference type="ARBA" id="ARBA00022989"/>
    </source>
</evidence>
<dbReference type="OrthoDB" id="88014at2"/>
<feature type="transmembrane region" description="Helical" evidence="6">
    <location>
        <begin position="154"/>
        <end position="172"/>
    </location>
</feature>
<feature type="transmembrane region" description="Helical" evidence="6">
    <location>
        <begin position="367"/>
        <end position="386"/>
    </location>
</feature>
<keyword evidence="8" id="KW-1185">Reference proteome</keyword>
<dbReference type="EMBL" id="FNVR01000007">
    <property type="protein sequence ID" value="SEF87631.1"/>
    <property type="molecule type" value="Genomic_DNA"/>
</dbReference>
<dbReference type="GO" id="GO:0005886">
    <property type="term" value="C:plasma membrane"/>
    <property type="evidence" value="ECO:0007669"/>
    <property type="project" value="UniProtKB-SubCell"/>
</dbReference>
<organism evidence="7 8">
    <name type="scientific">Algoriphagus boritolerans DSM 17298 = JCM 18970</name>
    <dbReference type="NCBI Taxonomy" id="1120964"/>
    <lineage>
        <taxon>Bacteria</taxon>
        <taxon>Pseudomonadati</taxon>
        <taxon>Bacteroidota</taxon>
        <taxon>Cytophagia</taxon>
        <taxon>Cytophagales</taxon>
        <taxon>Cyclobacteriaceae</taxon>
        <taxon>Algoriphagus</taxon>
    </lineage>
</organism>
<keyword evidence="4 6" id="KW-1133">Transmembrane helix</keyword>
<dbReference type="PANTHER" id="PTHR30250:SF11">
    <property type="entry name" value="O-ANTIGEN TRANSPORTER-RELATED"/>
    <property type="match status" value="1"/>
</dbReference>
<reference evidence="8" key="1">
    <citation type="submission" date="2016-10" db="EMBL/GenBank/DDBJ databases">
        <authorList>
            <person name="Varghese N."/>
            <person name="Submissions S."/>
        </authorList>
    </citation>
    <scope>NUCLEOTIDE SEQUENCE [LARGE SCALE GENOMIC DNA]</scope>
    <source>
        <strain evidence="8">DSM 17298</strain>
    </source>
</reference>
<feature type="transmembrane region" description="Helical" evidence="6">
    <location>
        <begin position="392"/>
        <end position="413"/>
    </location>
</feature>
<feature type="transmembrane region" description="Helical" evidence="6">
    <location>
        <begin position="242"/>
        <end position="266"/>
    </location>
</feature>
<sequence>MSKIAQQSIQTTAFSYIGVILGYINVLWLYPYALDATELGTFRTIQDLGLLFVPFAQLGVGHGITRYFPKLEQKQSAFLTYSLALSLVGFAVVSLIFFGFKAQIMGLFATNSPEIINFLGVVLLITLFALLSSVMDAYSRSYLKVAIPTFFREVFLRFLTSVLVGIYLLDWINFDQVMVGLVIVYGLSLLGVLVYLIWLGKVQLDFNWKHFPPGFRSSFIRFSLITFLATAASTLIMKIDSIMVSSMVSLEANAIYSIAFYMALVVELPRRAISQVAMPVIADHFSKNNLKEINLLYRQLSNRQLYICLFLFAMIWSNIDSIYHFVPNSELYQSGKMVVFYIALGKIFDVAFSVNSEILVFSQYYRFNLVLTIAMSILIIAVNYWLIPIYGIEGAAIGSASVMLAFNLVKYGYLKIKLNLEPFSYETLKILFVGVTIFALKDFYLENVNPLVMMVIKSILIVGMFFFWSRIANVGQEEWNWIKSKLKKSGP</sequence>
<feature type="transmembrane region" description="Helical" evidence="6">
    <location>
        <begin position="425"/>
        <end position="445"/>
    </location>
</feature>
<protein>
    <submittedName>
        <fullName evidence="7">Membrane protein involved in the export of O-antigen and teichoic acid</fullName>
    </submittedName>
</protein>
<name>A0A1H5VLC0_9BACT</name>
<evidence type="ECO:0000256" key="5">
    <source>
        <dbReference type="ARBA" id="ARBA00023136"/>
    </source>
</evidence>
<dbReference type="Proteomes" id="UP000236736">
    <property type="component" value="Unassembled WGS sequence"/>
</dbReference>
<feature type="transmembrane region" description="Helical" evidence="6">
    <location>
        <begin position="305"/>
        <end position="326"/>
    </location>
</feature>
<keyword evidence="2" id="KW-1003">Cell membrane</keyword>
<dbReference type="AlphaFoldDB" id="A0A1H5VLC0"/>